<dbReference type="OrthoDB" id="1099523at2"/>
<dbReference type="Pfam" id="PF01551">
    <property type="entry name" value="Peptidase_M23"/>
    <property type="match status" value="1"/>
</dbReference>
<keyword evidence="4" id="KW-1185">Reference proteome</keyword>
<comment type="caution">
    <text evidence="3">The sequence shown here is derived from an EMBL/GenBank/DDBJ whole genome shotgun (WGS) entry which is preliminary data.</text>
</comment>
<evidence type="ECO:0000313" key="3">
    <source>
        <dbReference type="EMBL" id="OYN89957.1"/>
    </source>
</evidence>
<dbReference type="InterPro" id="IPR050570">
    <property type="entry name" value="Cell_wall_metabolism_enzyme"/>
</dbReference>
<feature type="domain" description="M23ase beta-sheet core" evidence="2">
    <location>
        <begin position="29"/>
        <end position="127"/>
    </location>
</feature>
<name>A0A255EEI2_9ACTN</name>
<protein>
    <recommendedName>
        <fullName evidence="2">M23ase beta-sheet core domain-containing protein</fullName>
    </recommendedName>
</protein>
<evidence type="ECO:0000313" key="4">
    <source>
        <dbReference type="Proteomes" id="UP000216300"/>
    </source>
</evidence>
<dbReference type="InterPro" id="IPR011055">
    <property type="entry name" value="Dup_hybrid_motif"/>
</dbReference>
<dbReference type="AlphaFoldDB" id="A0A255EEI2"/>
<evidence type="ECO:0000259" key="2">
    <source>
        <dbReference type="Pfam" id="PF01551"/>
    </source>
</evidence>
<dbReference type="PANTHER" id="PTHR21666:SF289">
    <property type="entry name" value="L-ALA--D-GLU ENDOPEPTIDASE"/>
    <property type="match status" value="1"/>
</dbReference>
<organism evidence="3 4">
    <name type="scientific">Parenemella sanctibonifatiensis</name>
    <dbReference type="NCBI Taxonomy" id="2016505"/>
    <lineage>
        <taxon>Bacteria</taxon>
        <taxon>Bacillati</taxon>
        <taxon>Actinomycetota</taxon>
        <taxon>Actinomycetes</taxon>
        <taxon>Propionibacteriales</taxon>
        <taxon>Propionibacteriaceae</taxon>
        <taxon>Parenemella</taxon>
    </lineage>
</organism>
<accession>A0A255EEI2</accession>
<dbReference type="PANTHER" id="PTHR21666">
    <property type="entry name" value="PEPTIDASE-RELATED"/>
    <property type="match status" value="1"/>
</dbReference>
<sequence>MHGFVWPVEGPVTSGYGMRTHPVTGVHKLHDGLDLGAACGTPVTAPYPGTITRVEWHDAYGWRVFVDHALVGGRMVVTSVNHLQSTAVRPGQQVELGEPLGQVGSTGLSTGCHLHLMLWLDGELTDPASWW</sequence>
<dbReference type="EMBL" id="NMVJ01000008">
    <property type="protein sequence ID" value="OYN89957.1"/>
    <property type="molecule type" value="Genomic_DNA"/>
</dbReference>
<dbReference type="CDD" id="cd12797">
    <property type="entry name" value="M23_peptidase"/>
    <property type="match status" value="1"/>
</dbReference>
<dbReference type="SUPFAM" id="SSF51261">
    <property type="entry name" value="Duplicated hybrid motif"/>
    <property type="match status" value="1"/>
</dbReference>
<dbReference type="Gene3D" id="2.70.70.10">
    <property type="entry name" value="Glucose Permease (Domain IIA)"/>
    <property type="match status" value="1"/>
</dbReference>
<dbReference type="GO" id="GO:0004222">
    <property type="term" value="F:metalloendopeptidase activity"/>
    <property type="evidence" value="ECO:0007669"/>
    <property type="project" value="TreeGrafter"/>
</dbReference>
<proteinExistence type="predicted"/>
<reference evidence="3 4" key="1">
    <citation type="submission" date="2017-07" db="EMBL/GenBank/DDBJ databases">
        <title>Draft whole genome sequences of clinical Proprionibacteriaceae strains.</title>
        <authorList>
            <person name="Bernier A.-M."/>
            <person name="Bernard K."/>
            <person name="Domingo M.-C."/>
        </authorList>
    </citation>
    <scope>NUCLEOTIDE SEQUENCE [LARGE SCALE GENOMIC DNA]</scope>
    <source>
        <strain evidence="3 4">NML 150081</strain>
    </source>
</reference>
<evidence type="ECO:0000256" key="1">
    <source>
        <dbReference type="ARBA" id="ARBA00022729"/>
    </source>
</evidence>
<dbReference type="InterPro" id="IPR016047">
    <property type="entry name" value="M23ase_b-sheet_dom"/>
</dbReference>
<gene>
    <name evidence="3" type="ORF">CGZ91_10445</name>
</gene>
<keyword evidence="1" id="KW-0732">Signal</keyword>
<dbReference type="Proteomes" id="UP000216300">
    <property type="component" value="Unassembled WGS sequence"/>
</dbReference>